<sequence length="315" mass="36321">MEPQKAQRLSQLNFADMLKASTGQSALCNTQSMKIFETAKVYHFNKKPKRDQLILSPKKQQTKAQVIQKDKIKTFMQRGLIHKNFNQQSLPYKTEELQTMENLSYDQSINMQGKKLNLQFTKPDTQMIAPWINQDVNFNTFVELNAHDPIQSSFINDKTRIASLVDTYKQMRGSKIRNPSKSIYKYLKSDKSSINESMTKDNSQVFIYIKQNGTQTTKSATFKNPFKQSTISKPDIQNISDQLNDSSLDAKEETQRAIQQFNFSSGKIPQDQSDSQNSKPLNLYEKVLEVPTQNLMYKQIPVQADPFKSALTYFH</sequence>
<organism evidence="1 2">
    <name type="scientific">Stylonychia lemnae</name>
    <name type="common">Ciliate</name>
    <dbReference type="NCBI Taxonomy" id="5949"/>
    <lineage>
        <taxon>Eukaryota</taxon>
        <taxon>Sar</taxon>
        <taxon>Alveolata</taxon>
        <taxon>Ciliophora</taxon>
        <taxon>Intramacronucleata</taxon>
        <taxon>Spirotrichea</taxon>
        <taxon>Stichotrichia</taxon>
        <taxon>Sporadotrichida</taxon>
        <taxon>Oxytrichidae</taxon>
        <taxon>Stylonychinae</taxon>
        <taxon>Stylonychia</taxon>
    </lineage>
</organism>
<dbReference type="AlphaFoldDB" id="A0A077ZVK1"/>
<proteinExistence type="predicted"/>
<evidence type="ECO:0000313" key="1">
    <source>
        <dbReference type="EMBL" id="CDW73950.1"/>
    </source>
</evidence>
<gene>
    <name evidence="1" type="primary">Contig14742.g15698</name>
    <name evidence="1" type="ORF">STYLEM_2940</name>
</gene>
<dbReference type="InParanoid" id="A0A077ZVK1"/>
<dbReference type="EMBL" id="CCKQ01002840">
    <property type="protein sequence ID" value="CDW73950.1"/>
    <property type="molecule type" value="Genomic_DNA"/>
</dbReference>
<dbReference type="Proteomes" id="UP000039865">
    <property type="component" value="Unassembled WGS sequence"/>
</dbReference>
<name>A0A077ZVK1_STYLE</name>
<evidence type="ECO:0000313" key="2">
    <source>
        <dbReference type="Proteomes" id="UP000039865"/>
    </source>
</evidence>
<keyword evidence="2" id="KW-1185">Reference proteome</keyword>
<reference evidence="1 2" key="1">
    <citation type="submission" date="2014-06" db="EMBL/GenBank/DDBJ databases">
        <authorList>
            <person name="Swart Estienne"/>
        </authorList>
    </citation>
    <scope>NUCLEOTIDE SEQUENCE [LARGE SCALE GENOMIC DNA]</scope>
    <source>
        <strain evidence="1 2">130c</strain>
    </source>
</reference>
<protein>
    <submittedName>
        <fullName evidence="1">Uncharacterized protein</fullName>
    </submittedName>
</protein>
<accession>A0A077ZVK1</accession>